<keyword evidence="3" id="KW-1185">Reference proteome</keyword>
<accession>A0ABT5GLD7</accession>
<proteinExistence type="predicted"/>
<dbReference type="Pfam" id="PF13020">
    <property type="entry name" value="NOV_C"/>
    <property type="match status" value="1"/>
</dbReference>
<gene>
    <name evidence="2" type="ORF">OO014_17175</name>
</gene>
<dbReference type="RefSeq" id="WP_272463545.1">
    <property type="nucleotide sequence ID" value="NZ_JAPFQL010000098.1"/>
</dbReference>
<dbReference type="Proteomes" id="UP001150259">
    <property type="component" value="Unassembled WGS sequence"/>
</dbReference>
<feature type="domain" description="Protein NO VEIN C-terminal" evidence="1">
    <location>
        <begin position="172"/>
        <end position="257"/>
    </location>
</feature>
<reference evidence="2 3" key="1">
    <citation type="submission" date="2022-11" db="EMBL/GenBank/DDBJ databases">
        <title>Anaerobic phenanthrene biodegradation by a DNRA strain PheN6.</title>
        <authorList>
            <person name="Zhang Z."/>
        </authorList>
    </citation>
    <scope>NUCLEOTIDE SEQUENCE [LARGE SCALE GENOMIC DNA]</scope>
    <source>
        <strain evidence="2 3">PheN6</strain>
    </source>
</reference>
<dbReference type="EMBL" id="JAPFQL010000098">
    <property type="protein sequence ID" value="MDC5698987.1"/>
    <property type="molecule type" value="Genomic_DNA"/>
</dbReference>
<name>A0ABT5GLD7_9MICO</name>
<sequence>MRYVLLTWNPGPDNDDQYTPEEWLEDMVLPLQAGEPPEGDRWSIGTNWKKIQEGDPVCMLRQGIYGRGIVATGVITSAPFTAPHWNETKSGDAHYVNVSWGRAMDLNHMITLKELERQVPRFPWNQVYSSGRIIEGEPAEELAVLLGQRPPKAKGKAKGQQHGNAEHNRLVELEAMALVRTGYEDEDWVVTDVSTDNLGWDLEARRGKLVRYIEVKGATGASPEFFLTPNEYRAAEDEESWVAVVITDIFGDEPSWFELERGDVVAAAVPTQYRVMWDA</sequence>
<comment type="caution">
    <text evidence="2">The sequence shown here is derived from an EMBL/GenBank/DDBJ whole genome shotgun (WGS) entry which is preliminary data.</text>
</comment>
<evidence type="ECO:0000313" key="3">
    <source>
        <dbReference type="Proteomes" id="UP001150259"/>
    </source>
</evidence>
<dbReference type="InterPro" id="IPR024975">
    <property type="entry name" value="NOV_C"/>
</dbReference>
<organism evidence="2 3">
    <name type="scientific">Intrasporangium calvum</name>
    <dbReference type="NCBI Taxonomy" id="53358"/>
    <lineage>
        <taxon>Bacteria</taxon>
        <taxon>Bacillati</taxon>
        <taxon>Actinomycetota</taxon>
        <taxon>Actinomycetes</taxon>
        <taxon>Micrococcales</taxon>
        <taxon>Intrasporangiaceae</taxon>
        <taxon>Intrasporangium</taxon>
    </lineage>
</organism>
<evidence type="ECO:0000313" key="2">
    <source>
        <dbReference type="EMBL" id="MDC5698987.1"/>
    </source>
</evidence>
<protein>
    <submittedName>
        <fullName evidence="2">DUF3883 domain-containing protein</fullName>
    </submittedName>
</protein>
<evidence type="ECO:0000259" key="1">
    <source>
        <dbReference type="Pfam" id="PF13020"/>
    </source>
</evidence>